<evidence type="ECO:0000256" key="13">
    <source>
        <dbReference type="ARBA" id="ARBA00023316"/>
    </source>
</evidence>
<comment type="catalytic activity">
    <reaction evidence="14 17">
        <text>alpha-D-glucosamine 1-phosphate + acetyl-CoA = N-acetyl-alpha-D-glucosamine 1-phosphate + CoA + H(+)</text>
        <dbReference type="Rhea" id="RHEA:13725"/>
        <dbReference type="ChEBI" id="CHEBI:15378"/>
        <dbReference type="ChEBI" id="CHEBI:57287"/>
        <dbReference type="ChEBI" id="CHEBI:57288"/>
        <dbReference type="ChEBI" id="CHEBI:57776"/>
        <dbReference type="ChEBI" id="CHEBI:58516"/>
        <dbReference type="EC" id="2.3.1.157"/>
    </reaction>
</comment>
<evidence type="ECO:0000256" key="12">
    <source>
        <dbReference type="ARBA" id="ARBA00023315"/>
    </source>
</evidence>
<dbReference type="SUPFAM" id="SSF53448">
    <property type="entry name" value="Nucleotide-diphospho-sugar transferases"/>
    <property type="match status" value="1"/>
</dbReference>
<feature type="binding site" evidence="17">
    <location>
        <position position="186"/>
    </location>
    <ligand>
        <name>UDP-N-acetyl-alpha-D-glucosamine</name>
        <dbReference type="ChEBI" id="CHEBI:57705"/>
    </ligand>
</feature>
<evidence type="ECO:0000256" key="14">
    <source>
        <dbReference type="ARBA" id="ARBA00048247"/>
    </source>
</evidence>
<keyword evidence="6 17" id="KW-0479">Metal-binding</keyword>
<reference evidence="20" key="1">
    <citation type="submission" date="2016-01" db="EMBL/GenBank/DDBJ databases">
        <authorList>
            <person name="Mitreva M."/>
            <person name="Pepin K.H."/>
            <person name="Mihindukulasuriya K.A."/>
            <person name="Fulton R."/>
            <person name="Fronick C."/>
            <person name="O'Laughlin M."/>
            <person name="Miner T."/>
            <person name="Herter B."/>
            <person name="Rosa B.A."/>
            <person name="Cordes M."/>
            <person name="Tomlinson C."/>
            <person name="Wollam A."/>
            <person name="Palsikar V.B."/>
            <person name="Mardis E.R."/>
            <person name="Wilson R.K."/>
        </authorList>
    </citation>
    <scope>NUCLEOTIDE SEQUENCE [LARGE SCALE GENOMIC DNA]</scope>
    <source>
        <strain evidence="20">DNF00019</strain>
    </source>
</reference>
<dbReference type="InterPro" id="IPR011004">
    <property type="entry name" value="Trimer_LpxA-like_sf"/>
</dbReference>
<keyword evidence="8 17" id="KW-0460">Magnesium</keyword>
<dbReference type="UniPathway" id="UPA00113">
    <property type="reaction ID" value="UER00532"/>
</dbReference>
<feature type="binding site" evidence="17">
    <location>
        <position position="22"/>
    </location>
    <ligand>
        <name>UDP-N-acetyl-alpha-D-glucosamine</name>
        <dbReference type="ChEBI" id="CHEBI:57705"/>
    </ligand>
</feature>
<dbReference type="InterPro" id="IPR025877">
    <property type="entry name" value="MobA-like_NTP_Trfase"/>
</dbReference>
<dbReference type="PANTHER" id="PTHR43584">
    <property type="entry name" value="NUCLEOTIDYL TRANSFERASE"/>
    <property type="match status" value="1"/>
</dbReference>
<proteinExistence type="inferred from homology"/>
<evidence type="ECO:0000256" key="11">
    <source>
        <dbReference type="ARBA" id="ARBA00023268"/>
    </source>
</evidence>
<dbReference type="GO" id="GO:0009245">
    <property type="term" value="P:lipid A biosynthetic process"/>
    <property type="evidence" value="ECO:0007669"/>
    <property type="project" value="UniProtKB-UniRule"/>
</dbReference>
<feature type="binding site" evidence="17">
    <location>
        <position position="398"/>
    </location>
    <ligand>
        <name>UDP-N-acetyl-alpha-D-glucosamine</name>
        <dbReference type="ChEBI" id="CHEBI:57705"/>
    </ligand>
</feature>
<evidence type="ECO:0000256" key="4">
    <source>
        <dbReference type="ARBA" id="ARBA00022679"/>
    </source>
</evidence>
<dbReference type="AlphaFoldDB" id="A0A133XPX6"/>
<keyword evidence="10 17" id="KW-0573">Peptidoglycan synthesis</keyword>
<keyword evidence="7 17" id="KW-0677">Repeat</keyword>
<dbReference type="GO" id="GO:0005737">
    <property type="term" value="C:cytoplasm"/>
    <property type="evidence" value="ECO:0007669"/>
    <property type="project" value="UniProtKB-SubCell"/>
</dbReference>
<feature type="binding site" evidence="17">
    <location>
        <position position="437"/>
    </location>
    <ligand>
        <name>acetyl-CoA</name>
        <dbReference type="ChEBI" id="CHEBI:57288"/>
    </ligand>
</feature>
<evidence type="ECO:0000256" key="15">
    <source>
        <dbReference type="ARBA" id="ARBA00048493"/>
    </source>
</evidence>
<dbReference type="HAMAP" id="MF_01631">
    <property type="entry name" value="GlmU"/>
    <property type="match status" value="1"/>
</dbReference>
<evidence type="ECO:0000256" key="7">
    <source>
        <dbReference type="ARBA" id="ARBA00022737"/>
    </source>
</evidence>
<dbReference type="CDD" id="cd03353">
    <property type="entry name" value="LbH_GlmU_C"/>
    <property type="match status" value="1"/>
</dbReference>
<comment type="caution">
    <text evidence="19">The sequence shown here is derived from an EMBL/GenBank/DDBJ whole genome shotgun (WGS) entry which is preliminary data.</text>
</comment>
<feature type="binding site" evidence="17">
    <location>
        <position position="455"/>
    </location>
    <ligand>
        <name>acetyl-CoA</name>
        <dbReference type="ChEBI" id="CHEBI:57288"/>
    </ligand>
</feature>
<feature type="region of interest" description="N-acetyltransferase" evidence="17">
    <location>
        <begin position="284"/>
        <end position="493"/>
    </location>
</feature>
<evidence type="ECO:0000256" key="17">
    <source>
        <dbReference type="HAMAP-Rule" id="MF_01631"/>
    </source>
</evidence>
<evidence type="ECO:0000313" key="19">
    <source>
        <dbReference type="EMBL" id="KXB32976.1"/>
    </source>
</evidence>
<comment type="pathway">
    <text evidence="17">Nucleotide-sugar biosynthesis; UDP-N-acetyl-alpha-D-glucosamine biosynthesis; UDP-N-acetyl-alpha-D-glucosamine from N-acetyl-alpha-D-glucosamine 1-phosphate: step 1/1.</text>
</comment>
<evidence type="ECO:0000256" key="16">
    <source>
        <dbReference type="ARBA" id="ARBA00049628"/>
    </source>
</evidence>
<feature type="region of interest" description="Pyrophosphorylase" evidence="17">
    <location>
        <begin position="1"/>
        <end position="262"/>
    </location>
</feature>
<dbReference type="GO" id="GO:0006048">
    <property type="term" value="P:UDP-N-acetylglucosamine biosynthetic process"/>
    <property type="evidence" value="ECO:0007669"/>
    <property type="project" value="UniProtKB-UniPathway"/>
</dbReference>
<comment type="catalytic activity">
    <reaction evidence="15 17">
        <text>N-acetyl-alpha-D-glucosamine 1-phosphate + UTP + H(+) = UDP-N-acetyl-alpha-D-glucosamine + diphosphate</text>
        <dbReference type="Rhea" id="RHEA:13509"/>
        <dbReference type="ChEBI" id="CHEBI:15378"/>
        <dbReference type="ChEBI" id="CHEBI:33019"/>
        <dbReference type="ChEBI" id="CHEBI:46398"/>
        <dbReference type="ChEBI" id="CHEBI:57705"/>
        <dbReference type="ChEBI" id="CHEBI:57776"/>
        <dbReference type="EC" id="2.7.7.23"/>
    </reaction>
</comment>
<keyword evidence="5 17" id="KW-0548">Nucleotidyltransferase</keyword>
<feature type="binding site" evidence="17">
    <location>
        <position position="202"/>
    </location>
    <ligand>
        <name>UDP-N-acetyl-alpha-D-glucosamine</name>
        <dbReference type="ChEBI" id="CHEBI:57705"/>
    </ligand>
</feature>
<dbReference type="InterPro" id="IPR050065">
    <property type="entry name" value="GlmU-like"/>
</dbReference>
<comment type="cofactor">
    <cofactor evidence="17">
        <name>Mg(2+)</name>
        <dbReference type="ChEBI" id="CHEBI:18420"/>
    </cofactor>
    <text evidence="17">Binds 1 Mg(2+) ion per subunit.</text>
</comment>
<dbReference type="GO" id="GO:0071555">
    <property type="term" value="P:cell wall organization"/>
    <property type="evidence" value="ECO:0007669"/>
    <property type="project" value="UniProtKB-KW"/>
</dbReference>
<feature type="binding site" evidence="17">
    <location>
        <position position="260"/>
    </location>
    <ligand>
        <name>UDP-N-acetyl-alpha-D-glucosamine</name>
        <dbReference type="ChEBI" id="CHEBI:57705"/>
    </ligand>
</feature>
<dbReference type="EC" id="2.7.7.23" evidence="17"/>
<keyword evidence="3 17" id="KW-0963">Cytoplasm</keyword>
<feature type="binding site" evidence="17">
    <location>
        <begin position="133"/>
        <end position="135"/>
    </location>
    <ligand>
        <name>UDP-N-acetyl-alpha-D-glucosamine</name>
        <dbReference type="ChEBI" id="CHEBI:57705"/>
    </ligand>
</feature>
<name>A0A133XPX6_9ACTN</name>
<dbReference type="Gene3D" id="2.160.10.10">
    <property type="entry name" value="Hexapeptide repeat proteins"/>
    <property type="match status" value="1"/>
</dbReference>
<dbReference type="CDD" id="cd02540">
    <property type="entry name" value="GT2_GlmU_N_bac"/>
    <property type="match status" value="1"/>
</dbReference>
<dbReference type="GO" id="GO:0000287">
    <property type="term" value="F:magnesium ion binding"/>
    <property type="evidence" value="ECO:0007669"/>
    <property type="project" value="UniProtKB-UniRule"/>
</dbReference>
<evidence type="ECO:0000256" key="5">
    <source>
        <dbReference type="ARBA" id="ARBA00022695"/>
    </source>
</evidence>
<feature type="binding site" evidence="17">
    <location>
        <begin position="78"/>
        <end position="79"/>
    </location>
    <ligand>
        <name>UDP-N-acetyl-alpha-D-glucosamine</name>
        <dbReference type="ChEBI" id="CHEBI:57705"/>
    </ligand>
</feature>
<comment type="caution">
    <text evidence="17">Lacks conserved residue(s) required for the propagation of feature annotation.</text>
</comment>
<dbReference type="GO" id="GO:0019134">
    <property type="term" value="F:glucosamine-1-phosphate N-acetyltransferase activity"/>
    <property type="evidence" value="ECO:0007669"/>
    <property type="project" value="UniProtKB-UniRule"/>
</dbReference>
<dbReference type="SUPFAM" id="SSF51161">
    <property type="entry name" value="Trimeric LpxA-like enzymes"/>
    <property type="match status" value="1"/>
</dbReference>
<dbReference type="PANTHER" id="PTHR43584:SF3">
    <property type="entry name" value="BIFUNCTIONAL PROTEIN GLMU"/>
    <property type="match status" value="1"/>
</dbReference>
<feature type="domain" description="MobA-like NTP transferase" evidence="18">
    <location>
        <begin position="5"/>
        <end position="161"/>
    </location>
</feature>
<keyword evidence="9 17" id="KW-0133">Cell shape</keyword>
<dbReference type="Gene3D" id="3.90.550.10">
    <property type="entry name" value="Spore Coat Polysaccharide Biosynthesis Protein SpsA, Chain A"/>
    <property type="match status" value="1"/>
</dbReference>
<dbReference type="EMBL" id="LSCR01000042">
    <property type="protein sequence ID" value="KXB32976.1"/>
    <property type="molecule type" value="Genomic_DNA"/>
</dbReference>
<keyword evidence="11 17" id="KW-0511">Multifunctional enzyme</keyword>
<protein>
    <recommendedName>
        <fullName evidence="17">Bifunctional protein GlmU</fullName>
    </recommendedName>
    <domain>
        <recommendedName>
            <fullName evidence="17">UDP-N-acetylglucosamine pyrophosphorylase</fullName>
            <ecNumber evidence="17">2.7.7.23</ecNumber>
        </recommendedName>
        <alternativeName>
            <fullName evidence="17">N-acetylglucosamine-1-phosphate uridyltransferase</fullName>
        </alternativeName>
    </domain>
    <domain>
        <recommendedName>
            <fullName evidence="17">Glucosamine-1-phosphate N-acetyltransferase</fullName>
            <ecNumber evidence="17">2.3.1.157</ecNumber>
        </recommendedName>
    </domain>
</protein>
<comment type="pathway">
    <text evidence="17">Bacterial outer membrane biogenesis; LPS lipid A biosynthesis.</text>
</comment>
<dbReference type="PATRIC" id="fig|1393034.3.peg.1310"/>
<feature type="binding site" evidence="17">
    <location>
        <begin position="418"/>
        <end position="419"/>
    </location>
    <ligand>
        <name>acetyl-CoA</name>
        <dbReference type="ChEBI" id="CHEBI:57288"/>
    </ligand>
</feature>
<evidence type="ECO:0000256" key="10">
    <source>
        <dbReference type="ARBA" id="ARBA00022984"/>
    </source>
</evidence>
<evidence type="ECO:0000256" key="2">
    <source>
        <dbReference type="ARBA" id="ARBA00007947"/>
    </source>
</evidence>
<feature type="binding site" evidence="17">
    <location>
        <position position="409"/>
    </location>
    <ligand>
        <name>UDP-N-acetyl-alpha-D-glucosamine</name>
        <dbReference type="ChEBI" id="CHEBI:57705"/>
    </ligand>
</feature>
<dbReference type="STRING" id="1393034.HMPREF3192_01347"/>
<dbReference type="GO" id="GO:0000902">
    <property type="term" value="P:cell morphogenesis"/>
    <property type="evidence" value="ECO:0007669"/>
    <property type="project" value="UniProtKB-UniRule"/>
</dbReference>
<evidence type="ECO:0000256" key="8">
    <source>
        <dbReference type="ARBA" id="ARBA00022842"/>
    </source>
</evidence>
<feature type="binding site" evidence="17">
    <location>
        <position position="135"/>
    </location>
    <ligand>
        <name>Mg(2+)</name>
        <dbReference type="ChEBI" id="CHEBI:18420"/>
    </ligand>
</feature>
<dbReference type="GO" id="GO:0016020">
    <property type="term" value="C:membrane"/>
    <property type="evidence" value="ECO:0007669"/>
    <property type="project" value="GOC"/>
</dbReference>
<gene>
    <name evidence="17" type="primary">glmU</name>
    <name evidence="19" type="ORF">HMPREF3192_01347</name>
</gene>
<dbReference type="GO" id="GO:0009252">
    <property type="term" value="P:peptidoglycan biosynthetic process"/>
    <property type="evidence" value="ECO:0007669"/>
    <property type="project" value="UniProtKB-UniRule"/>
</dbReference>
<evidence type="ECO:0000313" key="20">
    <source>
        <dbReference type="Proteomes" id="UP000070675"/>
    </source>
</evidence>
<dbReference type="NCBIfam" id="TIGR01173">
    <property type="entry name" value="glmU"/>
    <property type="match status" value="1"/>
</dbReference>
<accession>A0A133XPX6</accession>
<feature type="active site" description="Proton acceptor" evidence="17">
    <location>
        <position position="395"/>
    </location>
</feature>
<keyword evidence="20" id="KW-1185">Reference proteome</keyword>
<evidence type="ECO:0000256" key="6">
    <source>
        <dbReference type="ARBA" id="ARBA00022723"/>
    </source>
</evidence>
<organism evidence="19 20">
    <name type="scientific">Atopobium deltae</name>
    <dbReference type="NCBI Taxonomy" id="1393034"/>
    <lineage>
        <taxon>Bacteria</taxon>
        <taxon>Bacillati</taxon>
        <taxon>Actinomycetota</taxon>
        <taxon>Coriobacteriia</taxon>
        <taxon>Coriobacteriales</taxon>
        <taxon>Atopobiaceae</taxon>
        <taxon>Atopobium</taxon>
    </lineage>
</organism>
<sequence length="493" mass="53188">MPLTAIILAAGEGTRMKSRHPKVMHKLLDKPLVGWVVDAARRAGSDRIIVVVGHGAAEVKAYLGNDDVEFVEQTQQLGTGHAVRCVFDALYATTAEKTDEVATTTGVAVVGASTAATTDPAARAADEHIVVLYGDTPLVRPETIRTLVQTTTEQHYACSVLTMLPPDPAGYGRIAYKDGQLHVIIEDKDCSDEQRQTLRECNSGLYCFKASELAQGIQQLSCNNAQHEYYLTDMVGYLVNKHERLQSVCCDDYKELLGVNSRTQLAQAAKIMQTRINEYHMNRGVSMLDPSTVWIGADVKIGQDTEILPNSILFGDTRVGSECTIGPNTRLINSQVGDECLVDESVVVDSRIDNKVSCGPRAYLRGHTHLKDRAKAGTHVELKNSTVGEGSKVPHLSYIGDTTMGSGVNIGGGSITCNYDGVHKHKTIIGDNAFIGSDTMMVAPVNIGAGAMTGASSCIYKDVPADALAIERSEEVIKEGFAKTKRAKLEKGH</sequence>
<dbReference type="EC" id="2.3.1.157" evidence="17"/>
<feature type="binding site" evidence="17">
    <location>
        <position position="260"/>
    </location>
    <ligand>
        <name>Mg(2+)</name>
        <dbReference type="ChEBI" id="CHEBI:18420"/>
    </ligand>
</feature>
<feature type="binding site" evidence="17">
    <location>
        <position position="472"/>
    </location>
    <ligand>
        <name>acetyl-CoA</name>
        <dbReference type="ChEBI" id="CHEBI:57288"/>
    </ligand>
</feature>
<dbReference type="InterPro" id="IPR038009">
    <property type="entry name" value="GlmU_C_LbH"/>
</dbReference>
<evidence type="ECO:0000256" key="3">
    <source>
        <dbReference type="ARBA" id="ARBA00022490"/>
    </source>
</evidence>
<comment type="similarity">
    <text evidence="2 17">In the N-terminal section; belongs to the N-acetylglucosamine-1-phosphate uridyltransferase family.</text>
</comment>
<feature type="binding site" evidence="17">
    <location>
        <position position="383"/>
    </location>
    <ligand>
        <name>UDP-N-acetyl-alpha-D-glucosamine</name>
        <dbReference type="ChEBI" id="CHEBI:57705"/>
    </ligand>
</feature>
<comment type="subcellular location">
    <subcellularLocation>
        <location evidence="17">Cytoplasm</location>
    </subcellularLocation>
</comment>
<comment type="similarity">
    <text evidence="1 17">In the C-terminal section; belongs to the transferase hexapeptide repeat family.</text>
</comment>
<comment type="function">
    <text evidence="16 17">Catalyzes the last two sequential reactions in the de novo biosynthetic pathway for UDP-N-acetylglucosamine (UDP-GlcNAc). The C-terminal domain catalyzes the transfer of acetyl group from acetyl coenzyme A to glucosamine-1-phosphate (GlcN-1-P) to produce N-acetylglucosamine-1-phosphate (GlcNAc-1-P), which is converted into UDP-GlcNAc by the transfer of uridine 5-monophosphate (from uridine 5-triphosphate), a reaction catalyzed by the N-terminal domain.</text>
</comment>
<keyword evidence="4 17" id="KW-0808">Transferase</keyword>
<dbReference type="UniPathway" id="UPA00973"/>
<dbReference type="GO" id="GO:0008360">
    <property type="term" value="P:regulation of cell shape"/>
    <property type="evidence" value="ECO:0007669"/>
    <property type="project" value="UniProtKB-KW"/>
</dbReference>
<evidence type="ECO:0000256" key="1">
    <source>
        <dbReference type="ARBA" id="ARBA00007707"/>
    </source>
</evidence>
<feature type="binding site" evidence="17">
    <location>
        <position position="172"/>
    </location>
    <ligand>
        <name>UDP-N-acetyl-alpha-D-glucosamine</name>
        <dbReference type="ChEBI" id="CHEBI:57705"/>
    </ligand>
</feature>
<dbReference type="InterPro" id="IPR029044">
    <property type="entry name" value="Nucleotide-diphossugar_trans"/>
</dbReference>
<dbReference type="Pfam" id="PF12804">
    <property type="entry name" value="NTP_transf_3"/>
    <property type="match status" value="1"/>
</dbReference>
<keyword evidence="12 17" id="KW-0012">Acyltransferase</keyword>
<evidence type="ECO:0000259" key="18">
    <source>
        <dbReference type="Pfam" id="PF12804"/>
    </source>
</evidence>
<feature type="binding site" evidence="17">
    <location>
        <position position="365"/>
    </location>
    <ligand>
        <name>UDP-N-acetyl-alpha-D-glucosamine</name>
        <dbReference type="ChEBI" id="CHEBI:57705"/>
    </ligand>
</feature>
<comment type="pathway">
    <text evidence="17">Nucleotide-sugar biosynthesis; UDP-N-acetyl-alpha-D-glucosamine biosynthesis; N-acetyl-alpha-D-glucosamine 1-phosphate from alpha-D-glucosamine 6-phosphate (route II): step 2/2.</text>
</comment>
<feature type="binding site" evidence="17">
    <location>
        <position position="73"/>
    </location>
    <ligand>
        <name>UDP-N-acetyl-alpha-D-glucosamine</name>
        <dbReference type="ChEBI" id="CHEBI:57705"/>
    </ligand>
</feature>
<dbReference type="GO" id="GO:0003977">
    <property type="term" value="F:UDP-N-acetylglucosamine diphosphorylase activity"/>
    <property type="evidence" value="ECO:0007669"/>
    <property type="project" value="UniProtKB-UniRule"/>
</dbReference>
<feature type="binding site" evidence="17">
    <location>
        <begin position="8"/>
        <end position="11"/>
    </location>
    <ligand>
        <name>UDP-N-acetyl-alpha-D-glucosamine</name>
        <dbReference type="ChEBI" id="CHEBI:57705"/>
    </ligand>
</feature>
<dbReference type="OrthoDB" id="9775031at2"/>
<dbReference type="InterPro" id="IPR005882">
    <property type="entry name" value="Bifunctional_GlmU"/>
</dbReference>
<dbReference type="Proteomes" id="UP000070675">
    <property type="component" value="Unassembled WGS sequence"/>
</dbReference>
<keyword evidence="13 17" id="KW-0961">Cell wall biogenesis/degradation</keyword>
<evidence type="ECO:0000256" key="9">
    <source>
        <dbReference type="ARBA" id="ARBA00022960"/>
    </source>
</evidence>
<dbReference type="RefSeq" id="WP_066306378.1">
    <property type="nucleotide sequence ID" value="NZ_KQ959516.1"/>
</dbReference>
<feature type="region of interest" description="Linker" evidence="17">
    <location>
        <begin position="263"/>
        <end position="283"/>
    </location>
</feature>
<comment type="subunit">
    <text evidence="17">Homotrimer.</text>
</comment>